<feature type="non-terminal residue" evidence="2">
    <location>
        <position position="1"/>
    </location>
</feature>
<evidence type="ECO:0000313" key="2">
    <source>
        <dbReference type="EMBL" id="GAH29389.1"/>
    </source>
</evidence>
<evidence type="ECO:0000256" key="1">
    <source>
        <dbReference type="SAM" id="Phobius"/>
    </source>
</evidence>
<dbReference type="EMBL" id="BART01040458">
    <property type="protein sequence ID" value="GAH29389.1"/>
    <property type="molecule type" value="Genomic_DNA"/>
</dbReference>
<protein>
    <submittedName>
        <fullName evidence="2">Uncharacterized protein</fullName>
    </submittedName>
</protein>
<organism evidence="2">
    <name type="scientific">marine sediment metagenome</name>
    <dbReference type="NCBI Taxonomy" id="412755"/>
    <lineage>
        <taxon>unclassified sequences</taxon>
        <taxon>metagenomes</taxon>
        <taxon>ecological metagenomes</taxon>
    </lineage>
</organism>
<comment type="caution">
    <text evidence="2">The sequence shown here is derived from an EMBL/GenBank/DDBJ whole genome shotgun (WGS) entry which is preliminary data.</text>
</comment>
<accession>X1FJ15</accession>
<gene>
    <name evidence="2" type="ORF">S01H4_65837</name>
</gene>
<dbReference type="AlphaFoldDB" id="X1FJ15"/>
<reference evidence="2" key="1">
    <citation type="journal article" date="2014" name="Front. Microbiol.">
        <title>High frequency of phylogenetically diverse reductive dehalogenase-homologous genes in deep subseafloor sedimentary metagenomes.</title>
        <authorList>
            <person name="Kawai M."/>
            <person name="Futagami T."/>
            <person name="Toyoda A."/>
            <person name="Takaki Y."/>
            <person name="Nishi S."/>
            <person name="Hori S."/>
            <person name="Arai W."/>
            <person name="Tsubouchi T."/>
            <person name="Morono Y."/>
            <person name="Uchiyama I."/>
            <person name="Ito T."/>
            <person name="Fujiyama A."/>
            <person name="Inagaki F."/>
            <person name="Takami H."/>
        </authorList>
    </citation>
    <scope>NUCLEOTIDE SEQUENCE</scope>
    <source>
        <strain evidence="2">Expedition CK06-06</strain>
    </source>
</reference>
<keyword evidence="1" id="KW-1133">Transmembrane helix</keyword>
<keyword evidence="1" id="KW-0472">Membrane</keyword>
<feature type="transmembrane region" description="Helical" evidence="1">
    <location>
        <begin position="6"/>
        <end position="24"/>
    </location>
</feature>
<sequence>PGNNLIGLSFLVYIFFLIFIFKIYKFLSYETPSDKNET</sequence>
<keyword evidence="1" id="KW-0812">Transmembrane</keyword>
<proteinExistence type="predicted"/>
<name>X1FJ15_9ZZZZ</name>